<dbReference type="AlphaFoldDB" id="A0A494Y307"/>
<gene>
    <name evidence="1" type="ORF">D7Z26_03420</name>
</gene>
<keyword evidence="2" id="KW-1185">Reference proteome</keyword>
<evidence type="ECO:0000313" key="1">
    <source>
        <dbReference type="EMBL" id="RKP57049.1"/>
    </source>
</evidence>
<proteinExistence type="predicted"/>
<reference evidence="1 2" key="1">
    <citation type="submission" date="2018-10" db="EMBL/GenBank/DDBJ databases">
        <title>Cohnella sp. M2MS4P-1, whole genome shotgun sequence.</title>
        <authorList>
            <person name="Tuo L."/>
        </authorList>
    </citation>
    <scope>NUCLEOTIDE SEQUENCE [LARGE SCALE GENOMIC DNA]</scope>
    <source>
        <strain evidence="1 2">M2MS4P-1</strain>
    </source>
</reference>
<name>A0A494Y307_9BACL</name>
<sequence length="198" mass="22805">MRLEQLNKQGEGERKLLADIIWPVRGSFEGIELEKEFYTLTGVKAYIDAFDERVSFGLESEGFVPHAENITRPRFDFEKVRIRSMGALGILFIPFSFDEMDKKPDLCRRNLYEMYGKFGGGAETLLSPSEKEILRHMHVLGRPIRMRDAEMCLAASHDYCLGVLRGLVIKNYIRPSREGAIRVHTYELVDNNSSLRSR</sequence>
<comment type="caution">
    <text evidence="1">The sequence shown here is derived from an EMBL/GenBank/DDBJ whole genome shotgun (WGS) entry which is preliminary data.</text>
</comment>
<protein>
    <submittedName>
        <fullName evidence="1">Uncharacterized protein</fullName>
    </submittedName>
</protein>
<dbReference type="EMBL" id="RBZM01000002">
    <property type="protein sequence ID" value="RKP57049.1"/>
    <property type="molecule type" value="Genomic_DNA"/>
</dbReference>
<accession>A0A494Y307</accession>
<dbReference type="Proteomes" id="UP000282076">
    <property type="component" value="Unassembled WGS sequence"/>
</dbReference>
<organism evidence="1 2">
    <name type="scientific">Cohnella endophytica</name>
    <dbReference type="NCBI Taxonomy" id="2419778"/>
    <lineage>
        <taxon>Bacteria</taxon>
        <taxon>Bacillati</taxon>
        <taxon>Bacillota</taxon>
        <taxon>Bacilli</taxon>
        <taxon>Bacillales</taxon>
        <taxon>Paenibacillaceae</taxon>
        <taxon>Cohnella</taxon>
    </lineage>
</organism>
<evidence type="ECO:0000313" key="2">
    <source>
        <dbReference type="Proteomes" id="UP000282076"/>
    </source>
</evidence>